<dbReference type="SMART" id="SM00184">
    <property type="entry name" value="RING"/>
    <property type="match status" value="1"/>
</dbReference>
<dbReference type="SUPFAM" id="SSF57850">
    <property type="entry name" value="RING/U-box"/>
    <property type="match status" value="1"/>
</dbReference>
<dbReference type="GO" id="GO:0008270">
    <property type="term" value="F:zinc ion binding"/>
    <property type="evidence" value="ECO:0007669"/>
    <property type="project" value="UniProtKB-KW"/>
</dbReference>
<dbReference type="PROSITE" id="PS50089">
    <property type="entry name" value="ZF_RING_2"/>
    <property type="match status" value="1"/>
</dbReference>
<name>A0A9W9LR31_9EURO</name>
<dbReference type="InterPro" id="IPR011016">
    <property type="entry name" value="Znf_RING-CH"/>
</dbReference>
<dbReference type="InterPro" id="IPR052788">
    <property type="entry name" value="RING-type_E3_ligase_ATL"/>
</dbReference>
<dbReference type="Proteomes" id="UP001146351">
    <property type="component" value="Unassembled WGS sequence"/>
</dbReference>
<feature type="domain" description="RING-type" evidence="5">
    <location>
        <begin position="116"/>
        <end position="157"/>
    </location>
</feature>
<dbReference type="EMBL" id="JAPQKO010000003">
    <property type="protein sequence ID" value="KAJ5171773.1"/>
    <property type="molecule type" value="Genomic_DNA"/>
</dbReference>
<reference evidence="6" key="2">
    <citation type="journal article" date="2023" name="IMA Fungus">
        <title>Comparative genomic study of the Penicillium genus elucidates a diverse pangenome and 15 lateral gene transfer events.</title>
        <authorList>
            <person name="Petersen C."/>
            <person name="Sorensen T."/>
            <person name="Nielsen M.R."/>
            <person name="Sondergaard T.E."/>
            <person name="Sorensen J.L."/>
            <person name="Fitzpatrick D.A."/>
            <person name="Frisvad J.C."/>
            <person name="Nielsen K.L."/>
        </authorList>
    </citation>
    <scope>NUCLEOTIDE SEQUENCE</scope>
    <source>
        <strain evidence="6">IBT 21917</strain>
    </source>
</reference>
<accession>A0A9W9LR31</accession>
<reference evidence="6" key="1">
    <citation type="submission" date="2022-11" db="EMBL/GenBank/DDBJ databases">
        <authorList>
            <person name="Petersen C."/>
        </authorList>
    </citation>
    <scope>NUCLEOTIDE SEQUENCE</scope>
    <source>
        <strain evidence="6">IBT 21917</strain>
    </source>
</reference>
<evidence type="ECO:0000256" key="1">
    <source>
        <dbReference type="ARBA" id="ARBA00022723"/>
    </source>
</evidence>
<dbReference type="OrthoDB" id="8062037at2759"/>
<evidence type="ECO:0000256" key="4">
    <source>
        <dbReference type="PROSITE-ProRule" id="PRU00175"/>
    </source>
</evidence>
<proteinExistence type="predicted"/>
<keyword evidence="7" id="KW-1185">Reference proteome</keyword>
<evidence type="ECO:0000313" key="6">
    <source>
        <dbReference type="EMBL" id="KAJ5171773.1"/>
    </source>
</evidence>
<dbReference type="InterPro" id="IPR013083">
    <property type="entry name" value="Znf_RING/FYVE/PHD"/>
</dbReference>
<evidence type="ECO:0000313" key="7">
    <source>
        <dbReference type="Proteomes" id="UP001146351"/>
    </source>
</evidence>
<dbReference type="AlphaFoldDB" id="A0A9W9LR31"/>
<protein>
    <recommendedName>
        <fullName evidence="5">RING-type domain-containing protein</fullName>
    </recommendedName>
</protein>
<gene>
    <name evidence="6" type="ORF">N7492_004366</name>
</gene>
<dbReference type="PANTHER" id="PTHR45798:SF97">
    <property type="entry name" value="ALCOHOL-SENSITIVE RING FINGER PROTEIN 1"/>
    <property type="match status" value="1"/>
</dbReference>
<dbReference type="PANTHER" id="PTHR45798">
    <property type="entry name" value="RING-H2 FINGER PROTEIN ATL61-RELATED-RELATED"/>
    <property type="match status" value="1"/>
</dbReference>
<dbReference type="InterPro" id="IPR001841">
    <property type="entry name" value="Znf_RING"/>
</dbReference>
<evidence type="ECO:0000256" key="2">
    <source>
        <dbReference type="ARBA" id="ARBA00022771"/>
    </source>
</evidence>
<comment type="caution">
    <text evidence="6">The sequence shown here is derived from an EMBL/GenBank/DDBJ whole genome shotgun (WGS) entry which is preliminary data.</text>
</comment>
<evidence type="ECO:0000256" key="3">
    <source>
        <dbReference type="ARBA" id="ARBA00022833"/>
    </source>
</evidence>
<keyword evidence="3" id="KW-0862">Zinc</keyword>
<dbReference type="Gene3D" id="3.30.40.10">
    <property type="entry name" value="Zinc/RING finger domain, C3HC4 (zinc finger)"/>
    <property type="match status" value="1"/>
</dbReference>
<sequence>MDVICRMYVARELADHRTRHRLGRFDLTSIRAEEHRILSQPIHLDMHLVTEYRALIEARHATTPNTVNAIMAIITRNMDSESDGFLSEISENALACLPRQWLEQGMFGTDGDQLECSICMGAVAIEDEVIQLSCQHWFHPDCLTRWLRVKSSCPFCRQRV</sequence>
<dbReference type="Pfam" id="PF13639">
    <property type="entry name" value="zf-RING_2"/>
    <property type="match status" value="1"/>
</dbReference>
<dbReference type="SMART" id="SM00744">
    <property type="entry name" value="RINGv"/>
    <property type="match status" value="1"/>
</dbReference>
<evidence type="ECO:0000259" key="5">
    <source>
        <dbReference type="PROSITE" id="PS50089"/>
    </source>
</evidence>
<keyword evidence="1" id="KW-0479">Metal-binding</keyword>
<organism evidence="6 7">
    <name type="scientific">Penicillium capsulatum</name>
    <dbReference type="NCBI Taxonomy" id="69766"/>
    <lineage>
        <taxon>Eukaryota</taxon>
        <taxon>Fungi</taxon>
        <taxon>Dikarya</taxon>
        <taxon>Ascomycota</taxon>
        <taxon>Pezizomycotina</taxon>
        <taxon>Eurotiomycetes</taxon>
        <taxon>Eurotiomycetidae</taxon>
        <taxon>Eurotiales</taxon>
        <taxon>Aspergillaceae</taxon>
        <taxon>Penicillium</taxon>
    </lineage>
</organism>
<keyword evidence="2 4" id="KW-0863">Zinc-finger</keyword>